<keyword evidence="1" id="KW-0175">Coiled coil</keyword>
<feature type="compositionally biased region" description="Low complexity" evidence="2">
    <location>
        <begin position="420"/>
        <end position="439"/>
    </location>
</feature>
<feature type="compositionally biased region" description="Basic and acidic residues" evidence="2">
    <location>
        <begin position="1218"/>
        <end position="1228"/>
    </location>
</feature>
<evidence type="ECO:0000256" key="2">
    <source>
        <dbReference type="SAM" id="MobiDB-lite"/>
    </source>
</evidence>
<name>A0A4R6U9Y4_9ACTN</name>
<feature type="coiled-coil region" evidence="1">
    <location>
        <begin position="2041"/>
        <end position="2068"/>
    </location>
</feature>
<dbReference type="GO" id="GO:0005737">
    <property type="term" value="C:cytoplasm"/>
    <property type="evidence" value="ECO:0007669"/>
    <property type="project" value="TreeGrafter"/>
</dbReference>
<feature type="compositionally biased region" description="Low complexity" evidence="2">
    <location>
        <begin position="400"/>
        <end position="412"/>
    </location>
</feature>
<feature type="region of interest" description="Disordered" evidence="2">
    <location>
        <begin position="799"/>
        <end position="826"/>
    </location>
</feature>
<gene>
    <name evidence="3" type="ORF">EV190_1421</name>
</gene>
<feature type="region of interest" description="Disordered" evidence="2">
    <location>
        <begin position="1297"/>
        <end position="1337"/>
    </location>
</feature>
<feature type="region of interest" description="Disordered" evidence="2">
    <location>
        <begin position="494"/>
        <end position="537"/>
    </location>
</feature>
<comment type="caution">
    <text evidence="3">The sequence shown here is derived from an EMBL/GenBank/DDBJ whole genome shotgun (WGS) entry which is preliminary data.</text>
</comment>
<feature type="region of interest" description="Disordered" evidence="2">
    <location>
        <begin position="153"/>
        <end position="185"/>
    </location>
</feature>
<feature type="region of interest" description="Disordered" evidence="2">
    <location>
        <begin position="575"/>
        <end position="600"/>
    </location>
</feature>
<dbReference type="EMBL" id="SNYN01000042">
    <property type="protein sequence ID" value="TDQ43430.1"/>
    <property type="molecule type" value="Genomic_DNA"/>
</dbReference>
<evidence type="ECO:0000256" key="1">
    <source>
        <dbReference type="SAM" id="Coils"/>
    </source>
</evidence>
<feature type="compositionally biased region" description="Basic and acidic residues" evidence="2">
    <location>
        <begin position="971"/>
        <end position="990"/>
    </location>
</feature>
<feature type="region of interest" description="Disordered" evidence="2">
    <location>
        <begin position="1201"/>
        <end position="1262"/>
    </location>
</feature>
<feature type="compositionally biased region" description="Basic and acidic residues" evidence="2">
    <location>
        <begin position="1243"/>
        <end position="1262"/>
    </location>
</feature>
<reference evidence="3 4" key="1">
    <citation type="submission" date="2019-03" db="EMBL/GenBank/DDBJ databases">
        <title>Genomic Encyclopedia of Type Strains, Phase IV (KMG-IV): sequencing the most valuable type-strain genomes for metagenomic binning, comparative biology and taxonomic classification.</title>
        <authorList>
            <person name="Goeker M."/>
        </authorList>
    </citation>
    <scope>NUCLEOTIDE SEQUENCE [LARGE SCALE GENOMIC DNA]</scope>
    <source>
        <strain evidence="3 4">DSM 46770</strain>
    </source>
</reference>
<evidence type="ECO:0000313" key="3">
    <source>
        <dbReference type="EMBL" id="TDQ43430.1"/>
    </source>
</evidence>
<organism evidence="3 4">
    <name type="scientific">Actinorugispora endophytica</name>
    <dbReference type="NCBI Taxonomy" id="1605990"/>
    <lineage>
        <taxon>Bacteria</taxon>
        <taxon>Bacillati</taxon>
        <taxon>Actinomycetota</taxon>
        <taxon>Actinomycetes</taxon>
        <taxon>Streptosporangiales</taxon>
        <taxon>Nocardiopsidaceae</taxon>
        <taxon>Actinorugispora</taxon>
    </lineage>
</organism>
<dbReference type="GO" id="GO:0051015">
    <property type="term" value="F:actin filament binding"/>
    <property type="evidence" value="ECO:0007669"/>
    <property type="project" value="TreeGrafter"/>
</dbReference>
<feature type="coiled-coil region" evidence="1">
    <location>
        <begin position="1117"/>
        <end position="1175"/>
    </location>
</feature>
<feature type="compositionally biased region" description="Pro residues" evidence="2">
    <location>
        <begin position="806"/>
        <end position="816"/>
    </location>
</feature>
<feature type="region of interest" description="Disordered" evidence="2">
    <location>
        <begin position="51"/>
        <end position="93"/>
    </location>
</feature>
<keyword evidence="4" id="KW-1185">Reference proteome</keyword>
<sequence length="2165" mass="240820">MRHRMESTIADDNIEFLEGRIQQSEALSDAYAQAASRILIPLVSPDAIEAFLDPTDPETSEDSAPAPGYGSDPVPAYSPDESSPEASPGPVSVERRGQILARTRHEIDQLRQRLDETTAELDRTAPHDHATRDALHTRRTDLATRLDNSVIRYRDHSRALDQDLNPARPTDTTDRPAPPPGLENLPHKQRLEVLDAFHTTERLRDEATEHHTWAANARATGFPHEADWLTREAERLTHQADQLDPRIQQAPRNGPTIAVTEPNGRTDALAIFTARVDTDGTSAPTSPRDTGAPAVDDARERVARAQADVVRFETDLENARTNFALPETDLYHLGGKVEAAQLRVDAARAETDLANTLLADSRGDRAESGRRTAREAADRARTELDRALTDLADAHQAFTDAGGTYTTDGTPTRPQPPTPTDTTPDPTGTPTDSGTPTRTETGDDTQARNREDGDLIASLLRPPVPGSFQDITAFPVFTVEPNGDGDAIPIFVADLDSDSDNDSDNDRPLLRGDDTSDSDSDSRAEEESPASPFSFQDATDVIRSAVDDPQDLGSPGRVQEILDEVDALLEAARPTAPDLSQYQAPSPDQEPDEQAREQAQRVWERDLRAWEVGADMLRDYGRLVLESLATRSPEDHESFMAESARRFRTDPDSAPAALRAYHEHARELAEVLGFTRFPPVVGDPHLTPPVPEAHEAHARAVRLDQDLYAVATQVRAAESVRVETAGLIALRDLVDEDTEVEHGEVLRAVEELTEVLNRVKERNEALADLKERADEASHRSRELLDQAAEQRRVMTARQLELADLRVPPPDDGPPAYPGEAAPTPDHDRLIDEARQRAEELRAQARSYADSADDALLRLTAAREQFHQATTAANNARRNLDEADANLTTTRNRIRQAETTAATTRARLDETVAELTDAREQLDRTPEDDTAARDRLNETVADLTAARDRLQQRIADAAATRDRLNETVPDLTDTRDRAEREAAETATTRDRLRAPVTDLENEYTRLRGQARALHGRADLEQTREQALVRQRDTTAPDPELSPEQQIDQLRQEVQELTARILDLTAQARDKQTESRELNAEFRQALDAGRDDALSLARRLGVTDDPFSLDAATRLRDLRDAETRLHNQLEDQLRFWEEQQFDLNEESERGPSHTWASEVAEANVDFLEERIQQSETVSDAYAQAAALALLPLAGSDAIDAFLIPTDPDTTQDSDPAPGYRSDDRSLDRSGDPGPVPAYSTTEPVSVERRGQTLARTRHEIDQLRRRLDETTAELDRTAPDDHAARDALHARRADLATRLESSTNHYRAHSRALDQDLNPAASTDSETRPTPPPGLENLPHKQRLEALDAFHTIERLRSEAAEHTTWAANARATGFPHEADWLTREAERLTHQTIQFREPLDRIAWNRAALALADVLSPFDDSSPRVASEELILLSASLQDANRAVAEIARQTRQAQGPEDLQRAEELLADLDELARTDRPRPQDQETAPELDRIWELATDLVRDHGRSLVETARNRLADPDAPAPQDGPALTDDYRDQALRLADALGFTTRDLNSDAPDLAPPFPGAREAHALAVQRLRDLTALRRAREAVRLLGLGAAAGPINRGIAELDGAATRAHEGSTRILNRFSALARELREPRISASGPHQGAANALNQSRLLSDIAAGNRRRVRALEQELADLESGSADSTQPFSHFIERSVQEAGRADALLPELVRAQRQLDQTPEGDAARDHLTRTATDLENEYARLREQFLILNVRAGLRYSHAQNPAVLTDPDWLHQQIRDTNAQAEDLSARAEEQLNRYRDLYAQAQAILDPYRDDVPQLARNIGVTADDVFSTEAADQLRDLHNAETDRQRSHQERLVAARNRWVDLRLDANRSARHAWDSEIGRINTALLEERTALGPNIQNIYHRTGEFIRLTTPLPDPMPLEERGRVLARIRHEIDQLRRSLDETTADHGSPTRGELEARIDELTRDHHHHARVQARTLGNTPAFSEQFLPGTEGMPPDLAARVLDTARTIHRLNNEIDEHRAWSRNAHAAGFRRDAEWLDRRADELRDQVNELHAQNQRAIQAGRPTTAEPHDHADDLDVFTVQVGTAGSGQRDVPAPDRSAVDDARERVARAQADVVRFETDLENARVNFALPETDLYHLGGKVEAAQLRVDAARAETD</sequence>
<feature type="coiled-coil region" evidence="1">
    <location>
        <begin position="295"/>
        <end position="322"/>
    </location>
</feature>
<proteinExistence type="predicted"/>
<dbReference type="GO" id="GO:0032982">
    <property type="term" value="C:myosin filament"/>
    <property type="evidence" value="ECO:0007669"/>
    <property type="project" value="TreeGrafter"/>
</dbReference>
<dbReference type="GO" id="GO:0016460">
    <property type="term" value="C:myosin II complex"/>
    <property type="evidence" value="ECO:0007669"/>
    <property type="project" value="TreeGrafter"/>
</dbReference>
<feature type="non-terminal residue" evidence="3">
    <location>
        <position position="2165"/>
    </location>
</feature>
<protein>
    <submittedName>
        <fullName evidence="3">Uncharacterized protein</fullName>
    </submittedName>
</protein>
<evidence type="ECO:0000313" key="4">
    <source>
        <dbReference type="Proteomes" id="UP000295281"/>
    </source>
</evidence>
<feature type="coiled-coil region" evidence="1">
    <location>
        <begin position="370"/>
        <end position="397"/>
    </location>
</feature>
<feature type="coiled-coil region" evidence="1">
    <location>
        <begin position="749"/>
        <end position="786"/>
    </location>
</feature>
<feature type="region of interest" description="Disordered" evidence="2">
    <location>
        <begin position="964"/>
        <end position="990"/>
    </location>
</feature>
<feature type="coiled-coil region" evidence="1">
    <location>
        <begin position="1045"/>
        <end position="1079"/>
    </location>
</feature>
<dbReference type="PANTHER" id="PTHR45615:SF40">
    <property type="entry name" value="MYOSIN HEAVY CHAIN, NON-MUSCLE"/>
    <property type="match status" value="1"/>
</dbReference>
<dbReference type="GO" id="GO:0000146">
    <property type="term" value="F:microfilament motor activity"/>
    <property type="evidence" value="ECO:0007669"/>
    <property type="project" value="TreeGrafter"/>
</dbReference>
<feature type="compositionally biased region" description="Basic and acidic residues" evidence="2">
    <location>
        <begin position="504"/>
        <end position="526"/>
    </location>
</feature>
<feature type="coiled-coil region" evidence="1">
    <location>
        <begin position="1727"/>
        <end position="1809"/>
    </location>
</feature>
<feature type="region of interest" description="Disordered" evidence="2">
    <location>
        <begin position="400"/>
        <end position="450"/>
    </location>
</feature>
<dbReference type="Proteomes" id="UP000295281">
    <property type="component" value="Unassembled WGS sequence"/>
</dbReference>
<dbReference type="PANTHER" id="PTHR45615">
    <property type="entry name" value="MYOSIN HEAVY CHAIN, NON-MUSCLE"/>
    <property type="match status" value="1"/>
</dbReference>
<accession>A0A4R6U9Y4</accession>
<feature type="coiled-coil region" evidence="1">
    <location>
        <begin position="2108"/>
        <end position="2135"/>
    </location>
</feature>
<feature type="compositionally biased region" description="Low complexity" evidence="2">
    <location>
        <begin position="1202"/>
        <end position="1215"/>
    </location>
</feature>